<protein>
    <submittedName>
        <fullName evidence="1">Uncharacterized protein</fullName>
    </submittedName>
</protein>
<dbReference type="AlphaFoldDB" id="A0A9D4JBA0"/>
<accession>A0A9D4JBA0</accession>
<proteinExistence type="predicted"/>
<organism evidence="1 2">
    <name type="scientific">Dreissena polymorpha</name>
    <name type="common">Zebra mussel</name>
    <name type="synonym">Mytilus polymorpha</name>
    <dbReference type="NCBI Taxonomy" id="45954"/>
    <lineage>
        <taxon>Eukaryota</taxon>
        <taxon>Metazoa</taxon>
        <taxon>Spiralia</taxon>
        <taxon>Lophotrochozoa</taxon>
        <taxon>Mollusca</taxon>
        <taxon>Bivalvia</taxon>
        <taxon>Autobranchia</taxon>
        <taxon>Heteroconchia</taxon>
        <taxon>Euheterodonta</taxon>
        <taxon>Imparidentia</taxon>
        <taxon>Neoheterodontei</taxon>
        <taxon>Myida</taxon>
        <taxon>Dreissenoidea</taxon>
        <taxon>Dreissenidae</taxon>
        <taxon>Dreissena</taxon>
    </lineage>
</organism>
<sequence length="88" mass="9983">MHYAQFSQNTTHIITIKPKLLITNSPPNLFSEQCLYRGQVSPYSSDRTCVSLSAIQLSTTSVFQMNCRKAEFVYEPCLPESSCLFKGR</sequence>
<name>A0A9D4JBA0_DREPO</name>
<reference evidence="1" key="1">
    <citation type="journal article" date="2019" name="bioRxiv">
        <title>The Genome of the Zebra Mussel, Dreissena polymorpha: A Resource for Invasive Species Research.</title>
        <authorList>
            <person name="McCartney M.A."/>
            <person name="Auch B."/>
            <person name="Kono T."/>
            <person name="Mallez S."/>
            <person name="Zhang Y."/>
            <person name="Obille A."/>
            <person name="Becker A."/>
            <person name="Abrahante J.E."/>
            <person name="Garbe J."/>
            <person name="Badalamenti J.P."/>
            <person name="Herman A."/>
            <person name="Mangelson H."/>
            <person name="Liachko I."/>
            <person name="Sullivan S."/>
            <person name="Sone E.D."/>
            <person name="Koren S."/>
            <person name="Silverstein K.A.T."/>
            <person name="Beckman K.B."/>
            <person name="Gohl D.M."/>
        </authorList>
    </citation>
    <scope>NUCLEOTIDE SEQUENCE</scope>
    <source>
        <strain evidence="1">Duluth1</strain>
        <tissue evidence="1">Whole animal</tissue>
    </source>
</reference>
<evidence type="ECO:0000313" key="1">
    <source>
        <dbReference type="EMBL" id="KAH3802158.1"/>
    </source>
</evidence>
<dbReference type="Proteomes" id="UP000828390">
    <property type="component" value="Unassembled WGS sequence"/>
</dbReference>
<keyword evidence="2" id="KW-1185">Reference proteome</keyword>
<gene>
    <name evidence="1" type="ORF">DPMN_155829</name>
</gene>
<reference evidence="1" key="2">
    <citation type="submission" date="2020-11" db="EMBL/GenBank/DDBJ databases">
        <authorList>
            <person name="McCartney M.A."/>
            <person name="Auch B."/>
            <person name="Kono T."/>
            <person name="Mallez S."/>
            <person name="Becker A."/>
            <person name="Gohl D.M."/>
            <person name="Silverstein K.A.T."/>
            <person name="Koren S."/>
            <person name="Bechman K.B."/>
            <person name="Herman A."/>
            <person name="Abrahante J.E."/>
            <person name="Garbe J."/>
        </authorList>
    </citation>
    <scope>NUCLEOTIDE SEQUENCE</scope>
    <source>
        <strain evidence="1">Duluth1</strain>
        <tissue evidence="1">Whole animal</tissue>
    </source>
</reference>
<evidence type="ECO:0000313" key="2">
    <source>
        <dbReference type="Proteomes" id="UP000828390"/>
    </source>
</evidence>
<dbReference type="EMBL" id="JAIWYP010000007">
    <property type="protein sequence ID" value="KAH3802158.1"/>
    <property type="molecule type" value="Genomic_DNA"/>
</dbReference>
<comment type="caution">
    <text evidence="1">The sequence shown here is derived from an EMBL/GenBank/DDBJ whole genome shotgun (WGS) entry which is preliminary data.</text>
</comment>